<keyword evidence="2" id="KW-1185">Reference proteome</keyword>
<comment type="caution">
    <text evidence="1">The sequence shown here is derived from an EMBL/GenBank/DDBJ whole genome shotgun (WGS) entry which is preliminary data.</text>
</comment>
<sequence>MVHQFTRWLRNLPLDQDTTLNLLAGELVVH</sequence>
<name>A0A5C6DD67_9BACT</name>
<evidence type="ECO:0000313" key="1">
    <source>
        <dbReference type="EMBL" id="TWU33824.1"/>
    </source>
</evidence>
<dbReference type="AlphaFoldDB" id="A0A5C6DD67"/>
<dbReference type="Proteomes" id="UP000319143">
    <property type="component" value="Unassembled WGS sequence"/>
</dbReference>
<protein>
    <submittedName>
        <fullName evidence="1">Uncharacterized protein</fullName>
    </submittedName>
</protein>
<organism evidence="1 2">
    <name type="scientific">Novipirellula artificiosorum</name>
    <dbReference type="NCBI Taxonomy" id="2528016"/>
    <lineage>
        <taxon>Bacteria</taxon>
        <taxon>Pseudomonadati</taxon>
        <taxon>Planctomycetota</taxon>
        <taxon>Planctomycetia</taxon>
        <taxon>Pirellulales</taxon>
        <taxon>Pirellulaceae</taxon>
        <taxon>Novipirellula</taxon>
    </lineage>
</organism>
<dbReference type="EMBL" id="SJPV01000009">
    <property type="protein sequence ID" value="TWU33824.1"/>
    <property type="molecule type" value="Genomic_DNA"/>
</dbReference>
<gene>
    <name evidence="1" type="ORF">Poly41_48230</name>
</gene>
<reference evidence="1 2" key="1">
    <citation type="submission" date="2019-02" db="EMBL/GenBank/DDBJ databases">
        <title>Deep-cultivation of Planctomycetes and their phenomic and genomic characterization uncovers novel biology.</title>
        <authorList>
            <person name="Wiegand S."/>
            <person name="Jogler M."/>
            <person name="Boedeker C."/>
            <person name="Pinto D."/>
            <person name="Vollmers J."/>
            <person name="Rivas-Marin E."/>
            <person name="Kohn T."/>
            <person name="Peeters S.H."/>
            <person name="Heuer A."/>
            <person name="Rast P."/>
            <person name="Oberbeckmann S."/>
            <person name="Bunk B."/>
            <person name="Jeske O."/>
            <person name="Meyerdierks A."/>
            <person name="Storesund J.E."/>
            <person name="Kallscheuer N."/>
            <person name="Luecker S."/>
            <person name="Lage O.M."/>
            <person name="Pohl T."/>
            <person name="Merkel B.J."/>
            <person name="Hornburger P."/>
            <person name="Mueller R.-W."/>
            <person name="Bruemmer F."/>
            <person name="Labrenz M."/>
            <person name="Spormann A.M."/>
            <person name="Op Den Camp H."/>
            <person name="Overmann J."/>
            <person name="Amann R."/>
            <person name="Jetten M.S.M."/>
            <person name="Mascher T."/>
            <person name="Medema M.H."/>
            <person name="Devos D.P."/>
            <person name="Kaster A.-K."/>
            <person name="Ovreas L."/>
            <person name="Rohde M."/>
            <person name="Galperin M.Y."/>
            <person name="Jogler C."/>
        </authorList>
    </citation>
    <scope>NUCLEOTIDE SEQUENCE [LARGE SCALE GENOMIC DNA]</scope>
    <source>
        <strain evidence="1 2">Poly41</strain>
    </source>
</reference>
<accession>A0A5C6DD67</accession>
<evidence type="ECO:0000313" key="2">
    <source>
        <dbReference type="Proteomes" id="UP000319143"/>
    </source>
</evidence>
<proteinExistence type="predicted"/>